<feature type="domain" description="Calponin-homology (CH)" evidence="4">
    <location>
        <begin position="53"/>
        <end position="159"/>
    </location>
</feature>
<dbReference type="SMART" id="SM00033">
    <property type="entry name" value="CH"/>
    <property type="match status" value="1"/>
</dbReference>
<name>A0A1A9WAZ7_9MUSC</name>
<accession>A0A1A9WAZ7</accession>
<sequence>MNGGRMGMMRYSTINNKNNKQQRVETTVSPTTTVGNNAPIFQFTDPALNAKAATVKEQLLQWCQSKTMEYENVQITNFSTSWSDGLAFCALIHHFLPDAFDYNQLTPQNRKNNFELAFTVADEKAGIAPLLDVEDMVAMKRPDWKCVFVYVQSVYRRFRNCQ</sequence>
<evidence type="ECO:0000256" key="3">
    <source>
        <dbReference type="ARBA" id="ARBA00061655"/>
    </source>
</evidence>
<dbReference type="Pfam" id="PF00307">
    <property type="entry name" value="CH"/>
    <property type="match status" value="1"/>
</dbReference>
<reference evidence="6" key="1">
    <citation type="submission" date="2014-03" db="EMBL/GenBank/DDBJ databases">
        <authorList>
            <person name="Aksoy S."/>
            <person name="Warren W."/>
            <person name="Wilson R.K."/>
        </authorList>
    </citation>
    <scope>NUCLEOTIDE SEQUENCE [LARGE SCALE GENOMIC DNA]</scope>
    <source>
        <strain evidence="6">IAEA</strain>
    </source>
</reference>
<keyword evidence="1" id="KW-0597">Phosphoprotein</keyword>
<dbReference type="SUPFAM" id="SSF47576">
    <property type="entry name" value="Calponin-homology domain, CH-domain"/>
    <property type="match status" value="1"/>
</dbReference>
<dbReference type="PANTHER" id="PTHR23167:SF88">
    <property type="entry name" value="CALPONIN-HOMOLOGY (CH) DOMAIN-CONTAINING PROTEIN"/>
    <property type="match status" value="1"/>
</dbReference>
<dbReference type="FunFam" id="1.10.418.10:FF:000009">
    <property type="entry name" value="smoothelin isoform X2"/>
    <property type="match status" value="1"/>
</dbReference>
<dbReference type="EnsemblMetazoa" id="GBRI012748-RA">
    <property type="protein sequence ID" value="GBRI012748-PA"/>
    <property type="gene ID" value="GBRI012748"/>
</dbReference>
<protein>
    <submittedName>
        <fullName evidence="5">Calponin-homology (CH) domain-containing protein</fullName>
    </submittedName>
</protein>
<comment type="similarity">
    <text evidence="3">Belongs to the smoothelin family.</text>
</comment>
<dbReference type="InterPro" id="IPR001715">
    <property type="entry name" value="CH_dom"/>
</dbReference>
<proteinExistence type="inferred from homology"/>
<evidence type="ECO:0000313" key="6">
    <source>
        <dbReference type="Proteomes" id="UP000091820"/>
    </source>
</evidence>
<dbReference type="InterPro" id="IPR050540">
    <property type="entry name" value="F-actin_Monoox_Mical"/>
</dbReference>
<evidence type="ECO:0000256" key="2">
    <source>
        <dbReference type="ARBA" id="ARBA00023054"/>
    </source>
</evidence>
<dbReference type="Proteomes" id="UP000091820">
    <property type="component" value="Unassembled WGS sequence"/>
</dbReference>
<dbReference type="AlphaFoldDB" id="A0A1A9WAZ7"/>
<reference evidence="5" key="2">
    <citation type="submission" date="2020-05" db="UniProtKB">
        <authorList>
            <consortium name="EnsemblMetazoa"/>
        </authorList>
    </citation>
    <scope>IDENTIFICATION</scope>
    <source>
        <strain evidence="5">IAEA</strain>
    </source>
</reference>
<dbReference type="Gene3D" id="1.10.418.10">
    <property type="entry name" value="Calponin-like domain"/>
    <property type="match status" value="1"/>
</dbReference>
<dbReference type="PANTHER" id="PTHR23167">
    <property type="entry name" value="CALPONIN HOMOLOGY DOMAIN-CONTAINING PROTEIN DDB_G0272472-RELATED"/>
    <property type="match status" value="1"/>
</dbReference>
<dbReference type="InterPro" id="IPR036872">
    <property type="entry name" value="CH_dom_sf"/>
</dbReference>
<dbReference type="VEuPathDB" id="VectorBase:GBRI012748"/>
<keyword evidence="6" id="KW-1185">Reference proteome</keyword>
<evidence type="ECO:0000259" key="4">
    <source>
        <dbReference type="PROSITE" id="PS50021"/>
    </source>
</evidence>
<evidence type="ECO:0000256" key="1">
    <source>
        <dbReference type="ARBA" id="ARBA00022553"/>
    </source>
</evidence>
<evidence type="ECO:0000313" key="5">
    <source>
        <dbReference type="EnsemblMetazoa" id="GBRI012748-PA"/>
    </source>
</evidence>
<keyword evidence="2" id="KW-0175">Coiled coil</keyword>
<dbReference type="PROSITE" id="PS50021">
    <property type="entry name" value="CH"/>
    <property type="match status" value="1"/>
</dbReference>
<organism evidence="5 6">
    <name type="scientific">Glossina brevipalpis</name>
    <dbReference type="NCBI Taxonomy" id="37001"/>
    <lineage>
        <taxon>Eukaryota</taxon>
        <taxon>Metazoa</taxon>
        <taxon>Ecdysozoa</taxon>
        <taxon>Arthropoda</taxon>
        <taxon>Hexapoda</taxon>
        <taxon>Insecta</taxon>
        <taxon>Pterygota</taxon>
        <taxon>Neoptera</taxon>
        <taxon>Endopterygota</taxon>
        <taxon>Diptera</taxon>
        <taxon>Brachycera</taxon>
        <taxon>Muscomorpha</taxon>
        <taxon>Hippoboscoidea</taxon>
        <taxon>Glossinidae</taxon>
        <taxon>Glossina</taxon>
    </lineage>
</organism>
<dbReference type="CDD" id="cd21200">
    <property type="entry name" value="CH_SMTN-like"/>
    <property type="match status" value="1"/>
</dbReference>